<comment type="caution">
    <text evidence="8">The sequence shown here is derived from an EMBL/GenBank/DDBJ whole genome shotgun (WGS) entry which is preliminary data.</text>
</comment>
<dbReference type="PROSITE" id="PS51194">
    <property type="entry name" value="HELICASE_CTER"/>
    <property type="match status" value="1"/>
</dbReference>
<proteinExistence type="inferred from homology"/>
<dbReference type="SUPFAM" id="SSF52540">
    <property type="entry name" value="P-loop containing nucleoside triphosphate hydrolases"/>
    <property type="match status" value="1"/>
</dbReference>
<comment type="similarity">
    <text evidence="1">Belongs to the helicase family. RecQ subfamily.</text>
</comment>
<dbReference type="GO" id="GO:0005737">
    <property type="term" value="C:cytoplasm"/>
    <property type="evidence" value="ECO:0007669"/>
    <property type="project" value="TreeGrafter"/>
</dbReference>
<feature type="region of interest" description="Disordered" evidence="6">
    <location>
        <begin position="164"/>
        <end position="228"/>
    </location>
</feature>
<keyword evidence="9" id="KW-1185">Reference proteome</keyword>
<comment type="catalytic activity">
    <reaction evidence="4">
        <text>Couples ATP hydrolysis with the unwinding of duplex DNA by translocating in the 3'-5' direction.</text>
        <dbReference type="EC" id="5.6.2.4"/>
    </reaction>
</comment>
<dbReference type="EMBL" id="JAACJM010000326">
    <property type="protein sequence ID" value="KAF5331459.1"/>
    <property type="molecule type" value="Genomic_DNA"/>
</dbReference>
<dbReference type="GO" id="GO:0005694">
    <property type="term" value="C:chromosome"/>
    <property type="evidence" value="ECO:0007669"/>
    <property type="project" value="TreeGrafter"/>
</dbReference>
<evidence type="ECO:0000256" key="3">
    <source>
        <dbReference type="ARBA" id="ARBA00022840"/>
    </source>
</evidence>
<dbReference type="GO" id="GO:0009378">
    <property type="term" value="F:four-way junction helicase activity"/>
    <property type="evidence" value="ECO:0007669"/>
    <property type="project" value="TreeGrafter"/>
</dbReference>
<dbReference type="Proteomes" id="UP000559256">
    <property type="component" value="Unassembled WGS sequence"/>
</dbReference>
<dbReference type="SMART" id="SM00490">
    <property type="entry name" value="HELICc"/>
    <property type="match status" value="1"/>
</dbReference>
<dbReference type="PANTHER" id="PTHR13710">
    <property type="entry name" value="DNA HELICASE RECQ FAMILY MEMBER"/>
    <property type="match status" value="1"/>
</dbReference>
<accession>A0A8H5BXN7</accession>
<dbReference type="InterPro" id="IPR014001">
    <property type="entry name" value="Helicase_ATP-bd"/>
</dbReference>
<feature type="compositionally biased region" description="Basic residues" evidence="6">
    <location>
        <begin position="118"/>
        <end position="129"/>
    </location>
</feature>
<sequence>MRNLCPQKCHFPAVGKSLKQHNESYHSQTRTELVGTTGRYQEFKRNEQGQYECFCSEDHSRYDLMTFRKVLRLNPHPTILPPELGEPYAYLEVDPETGDFVHGEEKRKELLARENARKKGRGKSGKRKRDGIEMEGFKGLEQPGKSGKRKRDDLEIEVEGLEGLLQPSRVEGEGMDIDKDGDENEGGGNNFTEEVGSPMELGKELGEEEAGENLNDSEGFESEEEEGNEDNWINHLEQLGEEKAVPQHIVDKLLVENQSSVDPADATKILQRIHVVVDPTWKWSICVSCRIIIHWTSVYKHASQAHLSKTSRITAFTLDASKAPTESEVTQSLITLGAPENLPFPDHAIDPVPGLNVENAVKCGVDGCNYIRKSKNSLHNHYAEMHPELPSQRRTFPIISVHPLTAFRGRKQFLEIISLPIPPLGGNSIAIEILSYAKSKQLGVPSYTYLSPLNPADLNPVFAQFHWNQLIERVFIPSLRLSAKPPDSEDEPVYYRILTCSRTYYEGIMKSLDSIDITTRKWLCTGSINTPLKSVPFRRPQELGTVLRDADFVSTFVIFLHRHAANPLANFPIVLHENPRTILARLYDTAADTTCTESEIESLFHSFIWSYLSHPDETFLRDDLMDPLTRFLLAYHIKDDYGQFADVKSIPPSISRAQWALRATGAWEVKQISKNYNNIQFDAYQAVVHQWLTDARKSTFSKLRDSMKQFSALAFAQPSKSKFTWDATGEVITIDGHPLSAKRLFTSWKEQVGALMELMEKLFVGCEFGDILDYIDSRTNPDPEQISTWFRDAPSNTDISYSIFTEKSNNLEQFRRRLFNHLCNHPSFFNKVDDCIHPNEGKIGEWFGQLQDVVNCMWYLIHATAPGGSRGREMEPLMYANHYHHPKNLHFISGHCGLESVYGKMDSQRGYSGESLFRIIPSSIARLVMVVLCCAYYAAANIGFYLGMPKEDAENYLCYVFVRYGKPMLSSHFSSVLRNITESTIGFPLHLLQFRHLKSNLMVHKAKIDWDEPDEEEEEDRAARGMMGHTPGMGMSTYGKDDRGTRVKSADAVQANIRSGIKWQGVIDFLHPLYKKKVYDRQREYGVQGSLSADILEIILNEKFGKVEQFTRGFILESEKRIIDSMKTISSSTSRQTAEIIIGYMSGSSSVPQFPSPPIIVTPRLLQTVQCSLPDVKRWKSPQQAESVASVLGDSHVFSILATGEGKSLQFFAAPILKPGRLFVVILPLVSLTIDMTRRLELMPYHGGIWGPDLDTVKASLVLVPAHLAGTSAFKKWLLLPEVNNRLDRIFVDEAHHIKTDRNFRECFQALCDHILVARKPISFLSGSLGPHDMTFITKACGMNEPSLVTEIRSYCGRPNHRYTHEQVDAKDMLHGIKKFIDQVGELSSDQRGLIFVDTIENCKKVAAHFGFEAYYAAESDEQKKKFQQLWRAGPTPKDRWMVCTMAFGEGIDSDLVVYVISYNPWGMTSLKQQFGRGGRNGQLSFGHLIWTQLPDISGFKCPDDDLVGRLALHRLLTSPGECMRLSEASYDRVVHSCAALGAELCQNCLKTQDSLEGPALGRLDRPLIPKEIIKIDPDIEMVSVESTTEEHSKGVAECEAQMKLLEKILDRVVESKCQACWVARRLHLNQNHPRNSQFETVSRFLSTAQMPKSLHWAFCFACWVPYRHFNNHIPPNQDAPLISSDCKYNKEMPAMIPNLIAHIWEHTDKVKGIATKLGERCWEDRFELESWLTEPCNSPIIIPNPFRFVIAFYELYVQ</sequence>
<keyword evidence="2" id="KW-0547">Nucleotide-binding</keyword>
<feature type="compositionally biased region" description="Acidic residues" evidence="6">
    <location>
        <begin position="218"/>
        <end position="228"/>
    </location>
</feature>
<dbReference type="InterPro" id="IPR027417">
    <property type="entry name" value="P-loop_NTPase"/>
</dbReference>
<feature type="domain" description="Helicase C-terminal" evidence="7">
    <location>
        <begin position="1376"/>
        <end position="1532"/>
    </location>
</feature>
<evidence type="ECO:0000256" key="5">
    <source>
        <dbReference type="ARBA" id="ARBA00034808"/>
    </source>
</evidence>
<dbReference type="Pfam" id="PF00271">
    <property type="entry name" value="Helicase_C"/>
    <property type="match status" value="1"/>
</dbReference>
<dbReference type="InterPro" id="IPR011545">
    <property type="entry name" value="DEAD/DEAH_box_helicase_dom"/>
</dbReference>
<dbReference type="InterPro" id="IPR022698">
    <property type="entry name" value="OrsD"/>
</dbReference>
<evidence type="ECO:0000259" key="7">
    <source>
        <dbReference type="PROSITE" id="PS51194"/>
    </source>
</evidence>
<evidence type="ECO:0000256" key="1">
    <source>
        <dbReference type="ARBA" id="ARBA00005446"/>
    </source>
</evidence>
<dbReference type="OrthoDB" id="2507344at2759"/>
<dbReference type="Pfam" id="PF00270">
    <property type="entry name" value="DEAD"/>
    <property type="match status" value="1"/>
</dbReference>
<dbReference type="GO" id="GO:0003676">
    <property type="term" value="F:nucleic acid binding"/>
    <property type="evidence" value="ECO:0007669"/>
    <property type="project" value="InterPro"/>
</dbReference>
<dbReference type="Pfam" id="PF12013">
    <property type="entry name" value="OrsD"/>
    <property type="match status" value="1"/>
</dbReference>
<evidence type="ECO:0000256" key="6">
    <source>
        <dbReference type="SAM" id="MobiDB-lite"/>
    </source>
</evidence>
<evidence type="ECO:0000313" key="8">
    <source>
        <dbReference type="EMBL" id="KAF5331459.1"/>
    </source>
</evidence>
<dbReference type="PANTHER" id="PTHR13710:SF154">
    <property type="entry name" value="RECQ HELICASE, PUTATIVE (AFU_ORTHOLOGUE AFUA_6G14720)-RELATED"/>
    <property type="match status" value="1"/>
</dbReference>
<dbReference type="GO" id="GO:0000724">
    <property type="term" value="P:double-strand break repair via homologous recombination"/>
    <property type="evidence" value="ECO:0007669"/>
    <property type="project" value="TreeGrafter"/>
</dbReference>
<dbReference type="EC" id="5.6.2.4" evidence="5"/>
<dbReference type="SMART" id="SM00487">
    <property type="entry name" value="DEXDc"/>
    <property type="match status" value="1"/>
</dbReference>
<dbReference type="InterPro" id="IPR001650">
    <property type="entry name" value="Helicase_C-like"/>
</dbReference>
<name>A0A8H5BXN7_9AGAR</name>
<dbReference type="Gene3D" id="3.40.50.300">
    <property type="entry name" value="P-loop containing nucleotide triphosphate hydrolases"/>
    <property type="match status" value="2"/>
</dbReference>
<protein>
    <recommendedName>
        <fullName evidence="5">DNA 3'-5' helicase</fullName>
        <ecNumber evidence="5">5.6.2.4</ecNumber>
    </recommendedName>
</protein>
<reference evidence="8 9" key="1">
    <citation type="journal article" date="2020" name="ISME J.">
        <title>Uncovering the hidden diversity of litter-decomposition mechanisms in mushroom-forming fungi.</title>
        <authorList>
            <person name="Floudas D."/>
            <person name="Bentzer J."/>
            <person name="Ahren D."/>
            <person name="Johansson T."/>
            <person name="Persson P."/>
            <person name="Tunlid A."/>
        </authorList>
    </citation>
    <scope>NUCLEOTIDE SEQUENCE [LARGE SCALE GENOMIC DNA]</scope>
    <source>
        <strain evidence="8 9">CBS 291.85</strain>
    </source>
</reference>
<evidence type="ECO:0000313" key="9">
    <source>
        <dbReference type="Proteomes" id="UP000559256"/>
    </source>
</evidence>
<feature type="region of interest" description="Disordered" evidence="6">
    <location>
        <begin position="111"/>
        <end position="152"/>
    </location>
</feature>
<dbReference type="GO" id="GO:0043138">
    <property type="term" value="F:3'-5' DNA helicase activity"/>
    <property type="evidence" value="ECO:0007669"/>
    <property type="project" value="UniProtKB-EC"/>
</dbReference>
<evidence type="ECO:0000256" key="4">
    <source>
        <dbReference type="ARBA" id="ARBA00034617"/>
    </source>
</evidence>
<organism evidence="8 9">
    <name type="scientific">Tetrapyrgos nigripes</name>
    <dbReference type="NCBI Taxonomy" id="182062"/>
    <lineage>
        <taxon>Eukaryota</taxon>
        <taxon>Fungi</taxon>
        <taxon>Dikarya</taxon>
        <taxon>Basidiomycota</taxon>
        <taxon>Agaricomycotina</taxon>
        <taxon>Agaricomycetes</taxon>
        <taxon>Agaricomycetidae</taxon>
        <taxon>Agaricales</taxon>
        <taxon>Marasmiineae</taxon>
        <taxon>Marasmiaceae</taxon>
        <taxon>Tetrapyrgos</taxon>
    </lineage>
</organism>
<keyword evidence="3" id="KW-0067">ATP-binding</keyword>
<gene>
    <name evidence="8" type="ORF">D9758_016336</name>
</gene>
<dbReference type="GO" id="GO:0005524">
    <property type="term" value="F:ATP binding"/>
    <property type="evidence" value="ECO:0007669"/>
    <property type="project" value="UniProtKB-KW"/>
</dbReference>
<evidence type="ECO:0000256" key="2">
    <source>
        <dbReference type="ARBA" id="ARBA00022741"/>
    </source>
</evidence>